<organism evidence="3 4">
    <name type="scientific">Thanatephorus cucumeris (strain AG1-IB / isolate 7/3/14)</name>
    <name type="common">Lettuce bottom rot fungus</name>
    <name type="synonym">Rhizoctonia solani</name>
    <dbReference type="NCBI Taxonomy" id="1108050"/>
    <lineage>
        <taxon>Eukaryota</taxon>
        <taxon>Fungi</taxon>
        <taxon>Dikarya</taxon>
        <taxon>Basidiomycota</taxon>
        <taxon>Agaricomycotina</taxon>
        <taxon>Agaricomycetes</taxon>
        <taxon>Cantharellales</taxon>
        <taxon>Ceratobasidiaceae</taxon>
        <taxon>Rhizoctonia</taxon>
        <taxon>Rhizoctonia solani AG-1</taxon>
    </lineage>
</organism>
<dbReference type="CDD" id="cd23808">
    <property type="entry name" value="UBCc_UBE2W"/>
    <property type="match status" value="1"/>
</dbReference>
<name>A0A0B7FKP3_THACB</name>
<evidence type="ECO:0000259" key="2">
    <source>
        <dbReference type="PROSITE" id="PS50127"/>
    </source>
</evidence>
<proteinExistence type="predicted"/>
<dbReference type="AlphaFoldDB" id="A0A0B7FKP3"/>
<protein>
    <submittedName>
        <fullName evidence="3">Putative ubiquitin-conjugating enzyme E2 W</fullName>
    </submittedName>
</protein>
<feature type="domain" description="UBC core" evidence="2">
    <location>
        <begin position="34"/>
        <end position="185"/>
    </location>
</feature>
<dbReference type="STRING" id="1108050.A0A0B7FKP3"/>
<sequence>MQIFVMINGRFWLCHQRLFLSPRPVDPHFPMSSIATKRLNKELKELLDPEKGPPVGIKVINTDDLKVWTLSIEVLGESVYQGEVFVLRFTFTDRYPMESPEVVFVVNEEYQAPVHPHVYSNGHICASILGSEWSPVLNTSSVCITLQSMLASCKKKERPVDNDRYVRSAPLSPKQTRFHYDDDTV</sequence>
<gene>
    <name evidence="3" type="ORF">RSOLAG1IB_02991</name>
</gene>
<dbReference type="Proteomes" id="UP000059188">
    <property type="component" value="Unassembled WGS sequence"/>
</dbReference>
<accession>A0A0B7FKP3</accession>
<dbReference type="SMART" id="SM00212">
    <property type="entry name" value="UBCc"/>
    <property type="match status" value="1"/>
</dbReference>
<dbReference type="InterPro" id="IPR000608">
    <property type="entry name" value="UBC"/>
</dbReference>
<evidence type="ECO:0000313" key="4">
    <source>
        <dbReference type="Proteomes" id="UP000059188"/>
    </source>
</evidence>
<dbReference type="PANTHER" id="PTHR24067">
    <property type="entry name" value="UBIQUITIN-CONJUGATING ENZYME E2"/>
    <property type="match status" value="1"/>
</dbReference>
<evidence type="ECO:0000313" key="3">
    <source>
        <dbReference type="EMBL" id="CEL58245.1"/>
    </source>
</evidence>
<dbReference type="Pfam" id="PF00179">
    <property type="entry name" value="UQ_con"/>
    <property type="match status" value="1"/>
</dbReference>
<dbReference type="Gene3D" id="3.10.110.10">
    <property type="entry name" value="Ubiquitin Conjugating Enzyme"/>
    <property type="match status" value="1"/>
</dbReference>
<keyword evidence="4" id="KW-1185">Reference proteome</keyword>
<dbReference type="SUPFAM" id="SSF54495">
    <property type="entry name" value="UBC-like"/>
    <property type="match status" value="1"/>
</dbReference>
<dbReference type="InterPro" id="IPR016135">
    <property type="entry name" value="UBQ-conjugating_enzyme/RWD"/>
</dbReference>
<reference evidence="3 4" key="1">
    <citation type="submission" date="2014-11" db="EMBL/GenBank/DDBJ databases">
        <authorList>
            <person name="Wibberg Daniel"/>
        </authorList>
    </citation>
    <scope>NUCLEOTIDE SEQUENCE [LARGE SCALE GENOMIC DNA]</scope>
    <source>
        <strain evidence="3">Rhizoctonia solani AG1-IB 7/3/14</strain>
    </source>
</reference>
<dbReference type="EMBL" id="LN679102">
    <property type="protein sequence ID" value="CEL58245.1"/>
    <property type="molecule type" value="Genomic_DNA"/>
</dbReference>
<dbReference type="OrthoDB" id="406833at2759"/>
<evidence type="ECO:0000256" key="1">
    <source>
        <dbReference type="ARBA" id="ARBA00022786"/>
    </source>
</evidence>
<dbReference type="PROSITE" id="PS50127">
    <property type="entry name" value="UBC_2"/>
    <property type="match status" value="1"/>
</dbReference>
<dbReference type="FunFam" id="3.10.110.10:FF:000072">
    <property type="entry name" value="Ubiquitin-conjugating enzyme E2 W"/>
    <property type="match status" value="1"/>
</dbReference>
<dbReference type="InterPro" id="IPR050113">
    <property type="entry name" value="Ub_conjugating_enzyme"/>
</dbReference>
<keyword evidence="1" id="KW-0833">Ubl conjugation pathway</keyword>